<feature type="domain" description="F-box" evidence="1">
    <location>
        <begin position="5"/>
        <end position="40"/>
    </location>
</feature>
<dbReference type="InterPro" id="IPR053781">
    <property type="entry name" value="F-box_AtFBL13-like"/>
</dbReference>
<accession>W1PLY0</accession>
<dbReference type="OMA" id="KPNIMEL"/>
<dbReference type="Gene3D" id="3.80.10.10">
    <property type="entry name" value="Ribonuclease Inhibitor"/>
    <property type="match status" value="1"/>
</dbReference>
<dbReference type="InterPro" id="IPR055411">
    <property type="entry name" value="LRR_FXL15/At3g58940/PEG3-like"/>
</dbReference>
<proteinExistence type="predicted"/>
<dbReference type="Gramene" id="ERN08764">
    <property type="protein sequence ID" value="ERN08764"/>
    <property type="gene ID" value="AMTR_s00017p00248290"/>
</dbReference>
<dbReference type="SUPFAM" id="SSF81383">
    <property type="entry name" value="F-box domain"/>
    <property type="match status" value="1"/>
</dbReference>
<protein>
    <recommendedName>
        <fullName evidence="1">F-box domain-containing protein</fullName>
    </recommendedName>
</protein>
<dbReference type="CDD" id="cd22160">
    <property type="entry name" value="F-box_AtFBL13-like"/>
    <property type="match status" value="1"/>
</dbReference>
<dbReference type="SUPFAM" id="SSF52047">
    <property type="entry name" value="RNI-like"/>
    <property type="match status" value="1"/>
</dbReference>
<sequence>MAIAEDRISELPTEIILMILSMLTIREAARTSVLSRRWRSSWTSIPALNFVPDTVYSYSCHWANIVDSVLSRHHGPISAFRLDRIIWCSSEDIDQWLSIVSSRGIEDLVIDFYDQYLPYTVHPSFFSCSSLVSVDLTSCKLEMPTDFKGFKFLKFLSLKTVALTDTILQTIVSMSEKLEDLTLIDCEGLRNIKIIGASLLNFHLFGVFSELDLSGSLNIKDLFINWDDDGNGVWPLRQIINGLTKLESLSVTGFRLYVPNQYVPKPLGDENTESSGIKPPWIVTFTKFNKLRIKSCQLTCYILSEHIKHVEGEHV</sequence>
<dbReference type="Gene3D" id="1.20.1280.50">
    <property type="match status" value="1"/>
</dbReference>
<dbReference type="InterPro" id="IPR032675">
    <property type="entry name" value="LRR_dom_sf"/>
</dbReference>
<gene>
    <name evidence="2" type="ORF">AMTR_s00017p00248290</name>
</gene>
<dbReference type="HOGENOM" id="CLU_010721_0_0_1"/>
<evidence type="ECO:0000259" key="1">
    <source>
        <dbReference type="PROSITE" id="PS50181"/>
    </source>
</evidence>
<dbReference type="eggNOG" id="ENOG502STGU">
    <property type="taxonomic scope" value="Eukaryota"/>
</dbReference>
<dbReference type="PANTHER" id="PTHR31639">
    <property type="entry name" value="F-BOX PROTEIN-LIKE"/>
    <property type="match status" value="1"/>
</dbReference>
<dbReference type="PROSITE" id="PS50181">
    <property type="entry name" value="FBOX"/>
    <property type="match status" value="1"/>
</dbReference>
<dbReference type="InterPro" id="IPR001810">
    <property type="entry name" value="F-box_dom"/>
</dbReference>
<reference evidence="3" key="1">
    <citation type="journal article" date="2013" name="Science">
        <title>The Amborella genome and the evolution of flowering plants.</title>
        <authorList>
            <consortium name="Amborella Genome Project"/>
        </authorList>
    </citation>
    <scope>NUCLEOTIDE SEQUENCE [LARGE SCALE GENOMIC DNA]</scope>
</reference>
<evidence type="ECO:0000313" key="2">
    <source>
        <dbReference type="EMBL" id="ERN08764.1"/>
    </source>
</evidence>
<dbReference type="Pfam" id="PF00646">
    <property type="entry name" value="F-box"/>
    <property type="match status" value="1"/>
</dbReference>
<evidence type="ECO:0000313" key="3">
    <source>
        <dbReference type="Proteomes" id="UP000017836"/>
    </source>
</evidence>
<organism evidence="2 3">
    <name type="scientific">Amborella trichopoda</name>
    <dbReference type="NCBI Taxonomy" id="13333"/>
    <lineage>
        <taxon>Eukaryota</taxon>
        <taxon>Viridiplantae</taxon>
        <taxon>Streptophyta</taxon>
        <taxon>Embryophyta</taxon>
        <taxon>Tracheophyta</taxon>
        <taxon>Spermatophyta</taxon>
        <taxon>Magnoliopsida</taxon>
        <taxon>Amborellales</taxon>
        <taxon>Amborellaceae</taxon>
        <taxon>Amborella</taxon>
    </lineage>
</organism>
<dbReference type="InterPro" id="IPR036047">
    <property type="entry name" value="F-box-like_dom_sf"/>
</dbReference>
<dbReference type="EMBL" id="KI393256">
    <property type="protein sequence ID" value="ERN08764.1"/>
    <property type="molecule type" value="Genomic_DNA"/>
</dbReference>
<dbReference type="PANTHER" id="PTHR31639:SF100">
    <property type="entry name" value="OS07G0160500 PROTEIN"/>
    <property type="match status" value="1"/>
</dbReference>
<dbReference type="Proteomes" id="UP000017836">
    <property type="component" value="Unassembled WGS sequence"/>
</dbReference>
<keyword evidence="3" id="KW-1185">Reference proteome</keyword>
<dbReference type="Pfam" id="PF24758">
    <property type="entry name" value="LRR_At5g56370"/>
    <property type="match status" value="1"/>
</dbReference>
<name>W1PLY0_AMBTC</name>
<dbReference type="AlphaFoldDB" id="W1PLY0"/>